<accession>A0A7J8R7C4</accession>
<name>A0A7J8R7C4_GOSDV</name>
<sequence length="42" mass="5033">MWRFRLGSSTWDMRGYWIRPFTCIKTIQVEAVYTSNTRVGSM</sequence>
<proteinExistence type="predicted"/>
<reference evidence="1 2" key="1">
    <citation type="journal article" date="2019" name="Genome Biol. Evol.">
        <title>Insights into the evolution of the New World diploid cottons (Gossypium, subgenus Houzingenia) based on genome sequencing.</title>
        <authorList>
            <person name="Grover C.E."/>
            <person name="Arick M.A. 2nd"/>
            <person name="Thrash A."/>
            <person name="Conover J.L."/>
            <person name="Sanders W.S."/>
            <person name="Peterson D.G."/>
            <person name="Frelichowski J.E."/>
            <person name="Scheffler J.A."/>
            <person name="Scheffler B.E."/>
            <person name="Wendel J.F."/>
        </authorList>
    </citation>
    <scope>NUCLEOTIDE SEQUENCE [LARGE SCALE GENOMIC DNA]</scope>
    <source>
        <strain evidence="1">27</strain>
        <tissue evidence="1">Leaf</tissue>
    </source>
</reference>
<comment type="caution">
    <text evidence="1">The sequence shown here is derived from an EMBL/GenBank/DDBJ whole genome shotgun (WGS) entry which is preliminary data.</text>
</comment>
<evidence type="ECO:0000313" key="2">
    <source>
        <dbReference type="Proteomes" id="UP000593561"/>
    </source>
</evidence>
<organism evidence="1 2">
    <name type="scientific">Gossypium davidsonii</name>
    <name type="common">Davidson's cotton</name>
    <name type="synonym">Gossypium klotzschianum subsp. davidsonii</name>
    <dbReference type="NCBI Taxonomy" id="34287"/>
    <lineage>
        <taxon>Eukaryota</taxon>
        <taxon>Viridiplantae</taxon>
        <taxon>Streptophyta</taxon>
        <taxon>Embryophyta</taxon>
        <taxon>Tracheophyta</taxon>
        <taxon>Spermatophyta</taxon>
        <taxon>Magnoliopsida</taxon>
        <taxon>eudicotyledons</taxon>
        <taxon>Gunneridae</taxon>
        <taxon>Pentapetalae</taxon>
        <taxon>rosids</taxon>
        <taxon>malvids</taxon>
        <taxon>Malvales</taxon>
        <taxon>Malvaceae</taxon>
        <taxon>Malvoideae</taxon>
        <taxon>Gossypium</taxon>
    </lineage>
</organism>
<protein>
    <submittedName>
        <fullName evidence="1">Uncharacterized protein</fullName>
    </submittedName>
</protein>
<dbReference type="AlphaFoldDB" id="A0A7J8R7C4"/>
<keyword evidence="2" id="KW-1185">Reference proteome</keyword>
<evidence type="ECO:0000313" key="1">
    <source>
        <dbReference type="EMBL" id="MBA0609460.1"/>
    </source>
</evidence>
<gene>
    <name evidence="1" type="ORF">Godav_021505</name>
</gene>
<dbReference type="EMBL" id="JABFAC010000003">
    <property type="protein sequence ID" value="MBA0609460.1"/>
    <property type="molecule type" value="Genomic_DNA"/>
</dbReference>
<dbReference type="Proteomes" id="UP000593561">
    <property type="component" value="Unassembled WGS sequence"/>
</dbReference>